<dbReference type="EMBL" id="JAUEPU010000168">
    <property type="protein sequence ID" value="KAK0474472.1"/>
    <property type="molecule type" value="Genomic_DNA"/>
</dbReference>
<organism evidence="1 2">
    <name type="scientific">Armillaria luteobubalina</name>
    <dbReference type="NCBI Taxonomy" id="153913"/>
    <lineage>
        <taxon>Eukaryota</taxon>
        <taxon>Fungi</taxon>
        <taxon>Dikarya</taxon>
        <taxon>Basidiomycota</taxon>
        <taxon>Agaricomycotina</taxon>
        <taxon>Agaricomycetes</taxon>
        <taxon>Agaricomycetidae</taxon>
        <taxon>Agaricales</taxon>
        <taxon>Marasmiineae</taxon>
        <taxon>Physalacriaceae</taxon>
        <taxon>Armillaria</taxon>
    </lineage>
</organism>
<dbReference type="InterPro" id="IPR032675">
    <property type="entry name" value="LRR_dom_sf"/>
</dbReference>
<reference evidence="1" key="1">
    <citation type="submission" date="2023-06" db="EMBL/GenBank/DDBJ databases">
        <authorList>
            <consortium name="Lawrence Berkeley National Laboratory"/>
            <person name="Ahrendt S."/>
            <person name="Sahu N."/>
            <person name="Indic B."/>
            <person name="Wong-Bajracharya J."/>
            <person name="Merenyi Z."/>
            <person name="Ke H.-M."/>
            <person name="Monk M."/>
            <person name="Kocsube S."/>
            <person name="Drula E."/>
            <person name="Lipzen A."/>
            <person name="Balint B."/>
            <person name="Henrissat B."/>
            <person name="Andreopoulos B."/>
            <person name="Martin F.M."/>
            <person name="Harder C.B."/>
            <person name="Rigling D."/>
            <person name="Ford K.L."/>
            <person name="Foster G.D."/>
            <person name="Pangilinan J."/>
            <person name="Papanicolaou A."/>
            <person name="Barry K."/>
            <person name="LaButti K."/>
            <person name="Viragh M."/>
            <person name="Koriabine M."/>
            <person name="Yan M."/>
            <person name="Riley R."/>
            <person name="Champramary S."/>
            <person name="Plett K.L."/>
            <person name="Tsai I.J."/>
            <person name="Slot J."/>
            <person name="Sipos G."/>
            <person name="Plett J."/>
            <person name="Nagy L.G."/>
            <person name="Grigoriev I.V."/>
        </authorList>
    </citation>
    <scope>NUCLEOTIDE SEQUENCE</scope>
    <source>
        <strain evidence="1">HWK02</strain>
    </source>
</reference>
<dbReference type="AlphaFoldDB" id="A0AA39NYZ1"/>
<evidence type="ECO:0000313" key="1">
    <source>
        <dbReference type="EMBL" id="KAK0474472.1"/>
    </source>
</evidence>
<sequence length="552" mass="61815">MGEMASNHLDFVTACPTCGSIQVPTGHPYVGHAPSPRISELLRCNDIPSETELSEFQDMVNRGPERIADIDVKIAQARVLVEELQRQRIWLTMEMEGAKIVSSPVRRLPPDVLRSICLAAIPSPSEIMSPSFGFFDSLDTRESPWSISHVCRAWRSSVLGSSELWSSTSLVIDRGSPLRMARDEISSSKSDFHRTFLFGTRLQRSQSHPLTVSLLNTRNAPQHPFLAQISVHASALKNLRIHVPIESLRAFYGCRGRLHSLENLMLQSTDSRGPVVPHASTIDVFEYAPELRVCTAHHIPDAVTIPWHQLNHCVLQINGEQDLSFLERLHNVKSANIQTNTFGFARVLPGRTPIRLPRLKSLTLTSQNNGGTQMPNIRVILSSLSLPNLVNLCLIYHTVPVLPHISKPNMIIKLEIRLQLLWPDGHVYEKYTFPGLLSLLHTVPNLHHLVLYSDRALSSDDISRLRLTPLQPHIPVPRLRVLDLSGCKLDCDYSSLVEIVEARRQGNSPECDQLEILHLASPLELDGRTADIWQTLLDEGLKVVYGAQNMVS</sequence>
<dbReference type="Gene3D" id="3.80.10.10">
    <property type="entry name" value="Ribonuclease Inhibitor"/>
    <property type="match status" value="1"/>
</dbReference>
<comment type="caution">
    <text evidence="1">The sequence shown here is derived from an EMBL/GenBank/DDBJ whole genome shotgun (WGS) entry which is preliminary data.</text>
</comment>
<keyword evidence="2" id="KW-1185">Reference proteome</keyword>
<protein>
    <recommendedName>
        <fullName evidence="3">F-box domain-containing protein</fullName>
    </recommendedName>
</protein>
<dbReference type="Proteomes" id="UP001175228">
    <property type="component" value="Unassembled WGS sequence"/>
</dbReference>
<gene>
    <name evidence="1" type="ORF">EDD18DRAFT_239721</name>
</gene>
<dbReference type="SUPFAM" id="SSF52047">
    <property type="entry name" value="RNI-like"/>
    <property type="match status" value="1"/>
</dbReference>
<evidence type="ECO:0008006" key="3">
    <source>
        <dbReference type="Google" id="ProtNLM"/>
    </source>
</evidence>
<proteinExistence type="predicted"/>
<evidence type="ECO:0000313" key="2">
    <source>
        <dbReference type="Proteomes" id="UP001175228"/>
    </source>
</evidence>
<name>A0AA39NYZ1_9AGAR</name>
<accession>A0AA39NYZ1</accession>